<dbReference type="PANTHER" id="PTHR45903:SF1">
    <property type="entry name" value="GLUTAMATE-RICH WD REPEAT-CONTAINING PROTEIN 1"/>
    <property type="match status" value="1"/>
</dbReference>
<dbReference type="PROSITE" id="PS50157">
    <property type="entry name" value="ZINC_FINGER_C2H2_2"/>
    <property type="match status" value="1"/>
</dbReference>
<dbReference type="SMART" id="SM00355">
    <property type="entry name" value="ZnF_C2H2"/>
    <property type="match status" value="2"/>
</dbReference>
<gene>
    <name evidence="2" type="primary">WBGene00107387</name>
</gene>
<dbReference type="InterPro" id="IPR036322">
    <property type="entry name" value="WD40_repeat_dom_sf"/>
</dbReference>
<dbReference type="Proteomes" id="UP000005239">
    <property type="component" value="Unassembled WGS sequence"/>
</dbReference>
<dbReference type="Pfam" id="PF00400">
    <property type="entry name" value="WD40"/>
    <property type="match status" value="3"/>
</dbReference>
<evidence type="ECO:0000313" key="3">
    <source>
        <dbReference type="Proteomes" id="UP000005239"/>
    </source>
</evidence>
<feature type="region of interest" description="Disordered" evidence="1">
    <location>
        <begin position="857"/>
        <end position="883"/>
    </location>
</feature>
<dbReference type="InterPro" id="IPR015943">
    <property type="entry name" value="WD40/YVTN_repeat-like_dom_sf"/>
</dbReference>
<protein>
    <submittedName>
        <fullName evidence="2">Translation initiation factor eIF2A</fullName>
    </submittedName>
</protein>
<dbReference type="PROSITE" id="PS50294">
    <property type="entry name" value="WD_REPEATS_REGION"/>
    <property type="match status" value="3"/>
</dbReference>
<name>A0A2A6C916_PRIPA</name>
<evidence type="ECO:0000313" key="2">
    <source>
        <dbReference type="EnsemblMetazoa" id="PPA17833.1"/>
    </source>
</evidence>
<dbReference type="Pfam" id="PF12265">
    <property type="entry name" value="CAF1C_H4-bd"/>
    <property type="match status" value="1"/>
</dbReference>
<dbReference type="InterPro" id="IPR001680">
    <property type="entry name" value="WD40_rpt"/>
</dbReference>
<dbReference type="Gene3D" id="3.30.160.60">
    <property type="entry name" value="Classic Zinc Finger"/>
    <property type="match status" value="1"/>
</dbReference>
<dbReference type="InterPro" id="IPR051972">
    <property type="entry name" value="Glutamate-rich_WD_repeat"/>
</dbReference>
<dbReference type="AlphaFoldDB" id="A0A2A6C916"/>
<dbReference type="InterPro" id="IPR013087">
    <property type="entry name" value="Znf_C2H2_type"/>
</dbReference>
<sequence length="899" mass="99603">LFLRSRMSDYEMEHGADDEMEDSGDESIDDHDDGATGRVYIPGISRALKRNEELEFDPNAYKLFHSFETTRPCLSFDIARDALGDTRTEESGPLECYLVAGTQAEKVRDNEIMVLGLKNLVGMSHDSDSESSEDSDDEDAEEEKSKKETPVLHSVSIAHYGGINRIRVNKLGDATVAAVWNDQKKVQLWNITGALADAQSMTGENRNSKMAKENPLFSFAGHRMEGYALGWSFLTKGQLASGDNAKSLHIWHMREGGSWVVDSRGLSGHTGSVEDIQWSPSEAALLMSCSSDKSVRLWDSRVSGKEACVCVVNNAHASDVNVLSWNHHDSLIVTGGDDAALHVWSLKTIQSGQPVARFKQHTGPITSVEWHPTDTTTFIATGEDDQTSIWDIATETDTTAAGEADEEMAGVAPQLMFLHLGQKEVKEAHWHPQIPGLAMSTALNGFNMDALLYRGETTRHHADVVDFGKRMKDGYKVSYISNSRVTEADADDWMALPLIGENETEASCERRNFLLLHVPSLREFLHKFDHLPQTAENVEQIKLEEPEIETISVLETSVVTPSVITTDFDDDIVDENMNEKVNPNKKIEERYLSESPYTSADSTHVETTWRGGDSPVNNGDFTHRTGGLFSHSIDPRETVPRTSEQHSLLTPPVCTFKIEADPPIDCATPGFSSHTDPTGALMIGKATANTADIPNIGETILAGILDLPHTRKIHAGVVKRQMSVQSPCPRCYVMIDNLDEAKVHIERATCVQIGVHACEVCAKRLASKWTLKKHVERHVEKPRCVFCSNRFNSIDELLEHNLLSGHMYRPEEAGAGAPEINELRKLRRQEQKDVIRNKEAAHNLASVVAALEDVNAAAAPHTSEEQPTAKRRKMNRVDDEAANAVASLMELDDQEIHQQ</sequence>
<accession>A0A2A6C916</accession>
<dbReference type="PANTHER" id="PTHR45903">
    <property type="entry name" value="GLUTAMATE-RICH WD REPEAT-CONTAINING PROTEIN 1"/>
    <property type="match status" value="1"/>
</dbReference>
<dbReference type="EnsemblMetazoa" id="PPA17833.1">
    <property type="protein sequence ID" value="PPA17833.1"/>
    <property type="gene ID" value="WBGene00107387"/>
</dbReference>
<reference evidence="3" key="1">
    <citation type="journal article" date="2008" name="Nat. Genet.">
        <title>The Pristionchus pacificus genome provides a unique perspective on nematode lifestyle and parasitism.</title>
        <authorList>
            <person name="Dieterich C."/>
            <person name="Clifton S.W."/>
            <person name="Schuster L.N."/>
            <person name="Chinwalla A."/>
            <person name="Delehaunty K."/>
            <person name="Dinkelacker I."/>
            <person name="Fulton L."/>
            <person name="Fulton R."/>
            <person name="Godfrey J."/>
            <person name="Minx P."/>
            <person name="Mitreva M."/>
            <person name="Roeseler W."/>
            <person name="Tian H."/>
            <person name="Witte H."/>
            <person name="Yang S.P."/>
            <person name="Wilson R.K."/>
            <person name="Sommer R.J."/>
        </authorList>
    </citation>
    <scope>NUCLEOTIDE SEQUENCE [LARGE SCALE GENOMIC DNA]</scope>
    <source>
        <strain evidence="3">PS312</strain>
    </source>
</reference>
<feature type="compositionally biased region" description="Acidic residues" evidence="1">
    <location>
        <begin position="18"/>
        <end position="32"/>
    </location>
</feature>
<dbReference type="InterPro" id="IPR022052">
    <property type="entry name" value="Histone-bd_RBBP4-like_N"/>
</dbReference>
<proteinExistence type="predicted"/>
<organism evidence="2 3">
    <name type="scientific">Pristionchus pacificus</name>
    <name type="common">Parasitic nematode worm</name>
    <dbReference type="NCBI Taxonomy" id="54126"/>
    <lineage>
        <taxon>Eukaryota</taxon>
        <taxon>Metazoa</taxon>
        <taxon>Ecdysozoa</taxon>
        <taxon>Nematoda</taxon>
        <taxon>Chromadorea</taxon>
        <taxon>Rhabditida</taxon>
        <taxon>Rhabditina</taxon>
        <taxon>Diplogasteromorpha</taxon>
        <taxon>Diplogasteroidea</taxon>
        <taxon>Neodiplogasteridae</taxon>
        <taxon>Pristionchus</taxon>
    </lineage>
</organism>
<keyword evidence="3" id="KW-1185">Reference proteome</keyword>
<reference evidence="2" key="2">
    <citation type="submission" date="2022-06" db="UniProtKB">
        <authorList>
            <consortium name="EnsemblMetazoa"/>
        </authorList>
    </citation>
    <scope>IDENTIFICATION</scope>
    <source>
        <strain evidence="2">PS312</strain>
    </source>
</reference>
<dbReference type="OrthoDB" id="2161379at2759"/>
<dbReference type="PROSITE" id="PS50082">
    <property type="entry name" value="WD_REPEATS_2"/>
    <property type="match status" value="3"/>
</dbReference>
<feature type="compositionally biased region" description="Acidic residues" evidence="1">
    <location>
        <begin position="129"/>
        <end position="142"/>
    </location>
</feature>
<dbReference type="SUPFAM" id="SSF50978">
    <property type="entry name" value="WD40 repeat-like"/>
    <property type="match status" value="1"/>
</dbReference>
<dbReference type="GO" id="GO:0042254">
    <property type="term" value="P:ribosome biogenesis"/>
    <property type="evidence" value="ECO:0000318"/>
    <property type="project" value="GO_Central"/>
</dbReference>
<dbReference type="Gene3D" id="2.130.10.10">
    <property type="entry name" value="YVTN repeat-like/Quinoprotein amine dehydrogenase"/>
    <property type="match status" value="1"/>
</dbReference>
<dbReference type="SMART" id="SM00320">
    <property type="entry name" value="WD40"/>
    <property type="match status" value="5"/>
</dbReference>
<feature type="compositionally biased region" description="Polar residues" evidence="1">
    <location>
        <begin position="595"/>
        <end position="606"/>
    </location>
</feature>
<feature type="compositionally biased region" description="Basic and acidic residues" evidence="1">
    <location>
        <begin position="1"/>
        <end position="17"/>
    </location>
</feature>
<feature type="region of interest" description="Disordered" evidence="1">
    <location>
        <begin position="1"/>
        <end position="34"/>
    </location>
</feature>
<feature type="region of interest" description="Disordered" evidence="1">
    <location>
        <begin position="123"/>
        <end position="151"/>
    </location>
</feature>
<evidence type="ECO:0000256" key="1">
    <source>
        <dbReference type="SAM" id="MobiDB-lite"/>
    </source>
</evidence>
<accession>A0A8R1UBW6</accession>
<dbReference type="GO" id="GO:0005730">
    <property type="term" value="C:nucleolus"/>
    <property type="evidence" value="ECO:0000318"/>
    <property type="project" value="GO_Central"/>
</dbReference>
<feature type="region of interest" description="Disordered" evidence="1">
    <location>
        <begin position="592"/>
        <end position="618"/>
    </location>
</feature>
<dbReference type="PROSITE" id="PS00028">
    <property type="entry name" value="ZINC_FINGER_C2H2_1"/>
    <property type="match status" value="1"/>
</dbReference>